<feature type="transmembrane region" description="Helical" evidence="1">
    <location>
        <begin position="38"/>
        <end position="56"/>
    </location>
</feature>
<evidence type="ECO:0000256" key="1">
    <source>
        <dbReference type="SAM" id="Phobius"/>
    </source>
</evidence>
<proteinExistence type="predicted"/>
<feature type="transmembrane region" description="Helical" evidence="1">
    <location>
        <begin position="163"/>
        <end position="183"/>
    </location>
</feature>
<reference evidence="2 3" key="1">
    <citation type="submission" date="2021-01" db="EMBL/GenBank/DDBJ databases">
        <title>Genomic Encyclopedia of Type Strains, Phase IV (KMG-IV): sequencing the most valuable type-strain genomes for metagenomic binning, comparative biology and taxonomic classification.</title>
        <authorList>
            <person name="Goeker M."/>
        </authorList>
    </citation>
    <scope>NUCLEOTIDE SEQUENCE [LARGE SCALE GENOMIC DNA]</scope>
    <source>
        <strain evidence="2 3">DSM 25890</strain>
    </source>
</reference>
<keyword evidence="1" id="KW-1133">Transmembrane helix</keyword>
<sequence length="189" mass="21444">MLFRVTRKIDNIDFVIKNNVVLMIFIMAASLLNFGLSIFNIVFVGLSSSVIIAYRFQWKKMNDSRQRMLVGISYMVNSISMFVIGFVLAEVPFILLSVSFISFYVIEIFLIIYSVLKQSGEKDDENNNQLKYSTAALITASSLGVVISTYIRRALSYDIRITTAAFVFIGMSYIFALGARYIVLELKKS</sequence>
<organism evidence="2 3">
    <name type="scientific">Alkaliphilus hydrothermalis</name>
    <dbReference type="NCBI Taxonomy" id="1482730"/>
    <lineage>
        <taxon>Bacteria</taxon>
        <taxon>Bacillati</taxon>
        <taxon>Bacillota</taxon>
        <taxon>Clostridia</taxon>
        <taxon>Peptostreptococcales</taxon>
        <taxon>Natronincolaceae</taxon>
        <taxon>Alkaliphilus</taxon>
    </lineage>
</organism>
<comment type="caution">
    <text evidence="2">The sequence shown here is derived from an EMBL/GenBank/DDBJ whole genome shotgun (WGS) entry which is preliminary data.</text>
</comment>
<feature type="transmembrane region" description="Helical" evidence="1">
    <location>
        <begin position="68"/>
        <end position="88"/>
    </location>
</feature>
<accession>A0ABS2NQH7</accession>
<keyword evidence="1" id="KW-0812">Transmembrane</keyword>
<dbReference type="RefSeq" id="WP_204401920.1">
    <property type="nucleotide sequence ID" value="NZ_JAFBEE010000009.1"/>
</dbReference>
<keyword evidence="1" id="KW-0472">Membrane</keyword>
<dbReference type="Proteomes" id="UP001314796">
    <property type="component" value="Unassembled WGS sequence"/>
</dbReference>
<dbReference type="EMBL" id="JAFBEE010000009">
    <property type="protein sequence ID" value="MBM7615096.1"/>
    <property type="molecule type" value="Genomic_DNA"/>
</dbReference>
<protein>
    <submittedName>
        <fullName evidence="2">Uncharacterized protein</fullName>
    </submittedName>
</protein>
<evidence type="ECO:0000313" key="2">
    <source>
        <dbReference type="EMBL" id="MBM7615096.1"/>
    </source>
</evidence>
<feature type="transmembrane region" description="Helical" evidence="1">
    <location>
        <begin position="94"/>
        <end position="116"/>
    </location>
</feature>
<feature type="transmembrane region" description="Helical" evidence="1">
    <location>
        <begin position="132"/>
        <end position="151"/>
    </location>
</feature>
<evidence type="ECO:0000313" key="3">
    <source>
        <dbReference type="Proteomes" id="UP001314796"/>
    </source>
</evidence>
<keyword evidence="3" id="KW-1185">Reference proteome</keyword>
<name>A0ABS2NQH7_9FIRM</name>
<gene>
    <name evidence="2" type="ORF">JOC73_001658</name>
</gene>